<accession>A0A1E3NK27</accession>
<dbReference type="InterPro" id="IPR000456">
    <property type="entry name" value="Ribosomal_bL17"/>
</dbReference>
<dbReference type="STRING" id="763406.A0A1E3NK27"/>
<gene>
    <name evidence="5" type="ORF">PICMEDRAFT_72540</name>
</gene>
<dbReference type="NCBIfam" id="TIGR00059">
    <property type="entry name" value="L17"/>
    <property type="match status" value="1"/>
</dbReference>
<reference evidence="5 6" key="1">
    <citation type="journal article" date="2016" name="Proc. Natl. Acad. Sci. U.S.A.">
        <title>Comparative genomics of biotechnologically important yeasts.</title>
        <authorList>
            <person name="Riley R."/>
            <person name="Haridas S."/>
            <person name="Wolfe K.H."/>
            <person name="Lopes M.R."/>
            <person name="Hittinger C.T."/>
            <person name="Goeker M."/>
            <person name="Salamov A.A."/>
            <person name="Wisecaver J.H."/>
            <person name="Long T.M."/>
            <person name="Calvey C.H."/>
            <person name="Aerts A.L."/>
            <person name="Barry K.W."/>
            <person name="Choi C."/>
            <person name="Clum A."/>
            <person name="Coughlan A.Y."/>
            <person name="Deshpande S."/>
            <person name="Douglass A.P."/>
            <person name="Hanson S.J."/>
            <person name="Klenk H.-P."/>
            <person name="LaButti K.M."/>
            <person name="Lapidus A."/>
            <person name="Lindquist E.A."/>
            <person name="Lipzen A.M."/>
            <person name="Meier-Kolthoff J.P."/>
            <person name="Ohm R.A."/>
            <person name="Otillar R.P."/>
            <person name="Pangilinan J.L."/>
            <person name="Peng Y."/>
            <person name="Rokas A."/>
            <person name="Rosa C.A."/>
            <person name="Scheuner C."/>
            <person name="Sibirny A.A."/>
            <person name="Slot J.C."/>
            <person name="Stielow J.B."/>
            <person name="Sun H."/>
            <person name="Kurtzman C.P."/>
            <person name="Blackwell M."/>
            <person name="Grigoriev I.V."/>
            <person name="Jeffries T.W."/>
        </authorList>
    </citation>
    <scope>NUCLEOTIDE SEQUENCE [LARGE SCALE GENOMIC DNA]</scope>
    <source>
        <strain evidence="5 6">NRRL Y-2026</strain>
    </source>
</reference>
<dbReference type="PANTHER" id="PTHR14413:SF16">
    <property type="entry name" value="LARGE RIBOSOMAL SUBUNIT PROTEIN BL17M"/>
    <property type="match status" value="1"/>
</dbReference>
<dbReference type="AlphaFoldDB" id="A0A1E3NK27"/>
<evidence type="ECO:0008006" key="7">
    <source>
        <dbReference type="Google" id="ProtNLM"/>
    </source>
</evidence>
<name>A0A1E3NK27_9ASCO</name>
<dbReference type="OrthoDB" id="275000at2759"/>
<dbReference type="RefSeq" id="XP_019017584.1">
    <property type="nucleotide sequence ID" value="XM_019164229.1"/>
</dbReference>
<dbReference type="Pfam" id="PF01196">
    <property type="entry name" value="Ribosomal_L17"/>
    <property type="match status" value="1"/>
</dbReference>
<dbReference type="GO" id="GO:0005762">
    <property type="term" value="C:mitochondrial large ribosomal subunit"/>
    <property type="evidence" value="ECO:0007669"/>
    <property type="project" value="TreeGrafter"/>
</dbReference>
<dbReference type="PANTHER" id="PTHR14413">
    <property type="entry name" value="RIBOSOMAL PROTEIN L17"/>
    <property type="match status" value="1"/>
</dbReference>
<dbReference type="SUPFAM" id="SSF64263">
    <property type="entry name" value="Prokaryotic ribosomal protein L17"/>
    <property type="match status" value="1"/>
</dbReference>
<evidence type="ECO:0000313" key="6">
    <source>
        <dbReference type="Proteomes" id="UP000094455"/>
    </source>
</evidence>
<evidence type="ECO:0000256" key="4">
    <source>
        <dbReference type="RuleBase" id="RU000660"/>
    </source>
</evidence>
<keyword evidence="3 4" id="KW-0687">Ribonucleoprotein</keyword>
<dbReference type="Proteomes" id="UP000094455">
    <property type="component" value="Unassembled WGS sequence"/>
</dbReference>
<dbReference type="GeneID" id="30180916"/>
<keyword evidence="2 4" id="KW-0689">Ribosomal protein</keyword>
<evidence type="ECO:0000256" key="1">
    <source>
        <dbReference type="ARBA" id="ARBA00008777"/>
    </source>
</evidence>
<dbReference type="EMBL" id="KV454003">
    <property type="protein sequence ID" value="ODQ46471.1"/>
    <property type="molecule type" value="Genomic_DNA"/>
</dbReference>
<dbReference type="InterPro" id="IPR036373">
    <property type="entry name" value="Ribosomal_bL17_sf"/>
</dbReference>
<evidence type="ECO:0000313" key="5">
    <source>
        <dbReference type="EMBL" id="ODQ46471.1"/>
    </source>
</evidence>
<dbReference type="GO" id="GO:0003735">
    <property type="term" value="F:structural constituent of ribosome"/>
    <property type="evidence" value="ECO:0007669"/>
    <property type="project" value="InterPro"/>
</dbReference>
<keyword evidence="6" id="KW-1185">Reference proteome</keyword>
<comment type="similarity">
    <text evidence="1 4">Belongs to the bacterial ribosomal protein bL17 family.</text>
</comment>
<protein>
    <recommendedName>
        <fullName evidence="7">Ribosomal protein L17</fullName>
    </recommendedName>
</protein>
<evidence type="ECO:0000256" key="3">
    <source>
        <dbReference type="ARBA" id="ARBA00023274"/>
    </source>
</evidence>
<sequence>MTLGRNAKQVKHTVRNLVSSLIQYEHITTTPAKAKLTANYVENLIIKSKKHSTRPEALKEWKHLLYGKLYNQDITIEKMTSEFIERYANRASGFTRMLKLEPRYGDNAPQVALEMVDNTDREMMFWYMAKVVARLELQGLEADPLTKKNMEKVISSKENGEAKFRETVQICKENFFENEADLELKPRFKSHTNGFNRQTTNFEFVPRE</sequence>
<dbReference type="Gene3D" id="3.90.1030.10">
    <property type="entry name" value="Ribosomal protein L17"/>
    <property type="match status" value="1"/>
</dbReference>
<evidence type="ECO:0000256" key="2">
    <source>
        <dbReference type="ARBA" id="ARBA00022980"/>
    </source>
</evidence>
<proteinExistence type="inferred from homology"/>
<organism evidence="5 6">
    <name type="scientific">Pichia membranifaciens NRRL Y-2026</name>
    <dbReference type="NCBI Taxonomy" id="763406"/>
    <lineage>
        <taxon>Eukaryota</taxon>
        <taxon>Fungi</taxon>
        <taxon>Dikarya</taxon>
        <taxon>Ascomycota</taxon>
        <taxon>Saccharomycotina</taxon>
        <taxon>Pichiomycetes</taxon>
        <taxon>Pichiales</taxon>
        <taxon>Pichiaceae</taxon>
        <taxon>Pichia</taxon>
    </lineage>
</organism>
<dbReference type="GO" id="GO:0006412">
    <property type="term" value="P:translation"/>
    <property type="evidence" value="ECO:0007669"/>
    <property type="project" value="InterPro"/>
</dbReference>